<feature type="domain" description="D-alanyl-D-alanine carboxypeptidase-like core" evidence="4">
    <location>
        <begin position="196"/>
        <end position="324"/>
    </location>
</feature>
<evidence type="ECO:0000256" key="1">
    <source>
        <dbReference type="SAM" id="MobiDB-lite"/>
    </source>
</evidence>
<dbReference type="Pfam" id="PF02557">
    <property type="entry name" value="VanY"/>
    <property type="match status" value="1"/>
</dbReference>
<keyword evidence="2" id="KW-0732">Signal</keyword>
<dbReference type="AlphaFoldDB" id="A0A494Z2X7"/>
<dbReference type="Gene3D" id="1.10.101.10">
    <property type="entry name" value="PGBD-like superfamily/PGBD"/>
    <property type="match status" value="1"/>
</dbReference>
<dbReference type="GO" id="GO:0006508">
    <property type="term" value="P:proteolysis"/>
    <property type="evidence" value="ECO:0007669"/>
    <property type="project" value="InterPro"/>
</dbReference>
<feature type="region of interest" description="Disordered" evidence="1">
    <location>
        <begin position="29"/>
        <end position="50"/>
    </location>
</feature>
<dbReference type="InterPro" id="IPR058193">
    <property type="entry name" value="VanY/YodJ_core_dom"/>
</dbReference>
<comment type="caution">
    <text evidence="5">The sequence shown here is derived from an EMBL/GenBank/DDBJ whole genome shotgun (WGS) entry which is preliminary data.</text>
</comment>
<dbReference type="RefSeq" id="WP_121129768.1">
    <property type="nucleotide sequence ID" value="NZ_JBHUFK010000033.1"/>
</dbReference>
<feature type="domain" description="Peptidoglycan binding-like" evidence="3">
    <location>
        <begin position="67"/>
        <end position="123"/>
    </location>
</feature>
<evidence type="ECO:0000259" key="3">
    <source>
        <dbReference type="Pfam" id="PF01471"/>
    </source>
</evidence>
<sequence>MKKQKSILILSFILILFFLSACSFEDLGKDSDDKNTEKETTITTQEEPVDTEDSIVAPEVELQKKDQGDQVELLQKSLNEIGYTIDVNGIYDEMTTWAITDFQLQHENLMALGVYNTETKEALESFIENNHVIEAGLGLLLPDQEVTTNTGIPVISNPYDQLALINKEQALPENYIPEDLVVPNVRFPYEDDVPKKQMRQVAATALEELFAAADDAGLELYAQSGYRSYETQKSLFANYVSNHGEEEANIFSARPGESEHQSGLTMDVTSPDVSFDLNTDFGDTDEGIWLQEHVADFGFIIRFPEGKEDITQYQYEPWHLRYVGNKTAQEIMSEGITLEEYYN</sequence>
<dbReference type="OrthoDB" id="9792074at2"/>
<keyword evidence="6" id="KW-1185">Reference proteome</keyword>
<dbReference type="SUPFAM" id="SSF55166">
    <property type="entry name" value="Hedgehog/DD-peptidase"/>
    <property type="match status" value="1"/>
</dbReference>
<dbReference type="PANTHER" id="PTHR34385:SF1">
    <property type="entry name" value="PEPTIDOGLYCAN L-ALANYL-D-GLUTAMATE ENDOPEPTIDASE CWLK"/>
    <property type="match status" value="1"/>
</dbReference>
<feature type="signal peptide" evidence="2">
    <location>
        <begin position="1"/>
        <end position="23"/>
    </location>
</feature>
<dbReference type="CDD" id="cd14852">
    <property type="entry name" value="LD-carboxypeptidase"/>
    <property type="match status" value="1"/>
</dbReference>
<dbReference type="Gene3D" id="3.30.1380.10">
    <property type="match status" value="1"/>
</dbReference>
<organism evidence="5 6">
    <name type="scientific">Oceanobacillus bengalensis</name>
    <dbReference type="NCBI Taxonomy" id="1435466"/>
    <lineage>
        <taxon>Bacteria</taxon>
        <taxon>Bacillati</taxon>
        <taxon>Bacillota</taxon>
        <taxon>Bacilli</taxon>
        <taxon>Bacillales</taxon>
        <taxon>Bacillaceae</taxon>
        <taxon>Oceanobacillus</taxon>
    </lineage>
</organism>
<dbReference type="InterPro" id="IPR036365">
    <property type="entry name" value="PGBD-like_sf"/>
</dbReference>
<dbReference type="InterPro" id="IPR002477">
    <property type="entry name" value="Peptidoglycan-bd-like"/>
</dbReference>
<reference evidence="5 6" key="1">
    <citation type="journal article" date="2015" name="Antonie Van Leeuwenhoek">
        <title>Oceanobacillus bengalensis sp. nov., a bacterium isolated from seawater of the Bay of Bengal.</title>
        <authorList>
            <person name="Yongchang O."/>
            <person name="Xiang W."/>
            <person name="Wang G."/>
        </authorList>
    </citation>
    <scope>NUCLEOTIDE SEQUENCE [LARGE SCALE GENOMIC DNA]</scope>
    <source>
        <strain evidence="5 6">MCCC 1K00260</strain>
    </source>
</reference>
<evidence type="ECO:0000313" key="6">
    <source>
        <dbReference type="Proteomes" id="UP000281813"/>
    </source>
</evidence>
<evidence type="ECO:0000313" key="5">
    <source>
        <dbReference type="EMBL" id="RKQ16859.1"/>
    </source>
</evidence>
<dbReference type="PANTHER" id="PTHR34385">
    <property type="entry name" value="D-ALANYL-D-ALANINE CARBOXYPEPTIDASE"/>
    <property type="match status" value="1"/>
</dbReference>
<accession>A0A494Z2X7</accession>
<dbReference type="InterPro" id="IPR052179">
    <property type="entry name" value="DD-CPase-like"/>
</dbReference>
<dbReference type="EMBL" id="RBZO01000007">
    <property type="protein sequence ID" value="RKQ16859.1"/>
    <property type="molecule type" value="Genomic_DNA"/>
</dbReference>
<keyword evidence="5" id="KW-0645">Protease</keyword>
<keyword evidence="5" id="KW-0378">Hydrolase</keyword>
<feature type="compositionally biased region" description="Basic and acidic residues" evidence="1">
    <location>
        <begin position="29"/>
        <end position="40"/>
    </location>
</feature>
<dbReference type="InterPro" id="IPR009045">
    <property type="entry name" value="Zn_M74/Hedgehog-like"/>
</dbReference>
<dbReference type="InterPro" id="IPR003709">
    <property type="entry name" value="VanY-like_core_dom"/>
</dbReference>
<proteinExistence type="predicted"/>
<protein>
    <submittedName>
        <fullName evidence="5">D-alanyl-D-alanine carboxypeptidase family protein</fullName>
    </submittedName>
</protein>
<keyword evidence="5" id="KW-0121">Carboxypeptidase</keyword>
<dbReference type="PROSITE" id="PS51257">
    <property type="entry name" value="PROKAR_LIPOPROTEIN"/>
    <property type="match status" value="1"/>
</dbReference>
<evidence type="ECO:0000256" key="2">
    <source>
        <dbReference type="SAM" id="SignalP"/>
    </source>
</evidence>
<evidence type="ECO:0000259" key="4">
    <source>
        <dbReference type="Pfam" id="PF02557"/>
    </source>
</evidence>
<dbReference type="SUPFAM" id="SSF47090">
    <property type="entry name" value="PGBD-like"/>
    <property type="match status" value="1"/>
</dbReference>
<dbReference type="Proteomes" id="UP000281813">
    <property type="component" value="Unassembled WGS sequence"/>
</dbReference>
<dbReference type="Pfam" id="PF01471">
    <property type="entry name" value="PG_binding_1"/>
    <property type="match status" value="1"/>
</dbReference>
<name>A0A494Z2X7_9BACI</name>
<feature type="chain" id="PRO_5019862391" evidence="2">
    <location>
        <begin position="24"/>
        <end position="343"/>
    </location>
</feature>
<gene>
    <name evidence="5" type="ORF">D8M05_06300</name>
</gene>
<dbReference type="InterPro" id="IPR036366">
    <property type="entry name" value="PGBDSf"/>
</dbReference>
<dbReference type="GO" id="GO:0004180">
    <property type="term" value="F:carboxypeptidase activity"/>
    <property type="evidence" value="ECO:0007669"/>
    <property type="project" value="UniProtKB-KW"/>
</dbReference>